<dbReference type="Proteomes" id="UP000033664">
    <property type="component" value="Unassembled WGS sequence"/>
</dbReference>
<protein>
    <submittedName>
        <fullName evidence="1">Uncharacterized protein</fullName>
    </submittedName>
</protein>
<gene>
    <name evidence="1" type="ORF">TW72_17790</name>
</gene>
<name>A0A0F4PP93_9GAMM</name>
<evidence type="ECO:0000313" key="2">
    <source>
        <dbReference type="Proteomes" id="UP000033664"/>
    </source>
</evidence>
<dbReference type="AlphaFoldDB" id="A0A0F4PP93"/>
<dbReference type="EMBL" id="JXXZ01000020">
    <property type="protein sequence ID" value="KJY95965.1"/>
    <property type="molecule type" value="Genomic_DNA"/>
</dbReference>
<evidence type="ECO:0000313" key="1">
    <source>
        <dbReference type="EMBL" id="KJY95965.1"/>
    </source>
</evidence>
<keyword evidence="2" id="KW-1185">Reference proteome</keyword>
<comment type="caution">
    <text evidence="1">The sequence shown here is derived from an EMBL/GenBank/DDBJ whole genome shotgun (WGS) entry which is preliminary data.</text>
</comment>
<sequence length="93" mass="9864">MPGAIYGSDQWPLCFINSVQRRHPDAAGVFALCAQYSLSTAAANGDIYSSVDTDNFICMAVAYFAVGFGGKLYTNLRCISAPAIDDAFIDALG</sequence>
<organism evidence="1 2">
    <name type="scientific">Pseudoalteromonas ruthenica</name>
    <dbReference type="NCBI Taxonomy" id="151081"/>
    <lineage>
        <taxon>Bacteria</taxon>
        <taxon>Pseudomonadati</taxon>
        <taxon>Pseudomonadota</taxon>
        <taxon>Gammaproteobacteria</taxon>
        <taxon>Alteromonadales</taxon>
        <taxon>Pseudoalteromonadaceae</taxon>
        <taxon>Pseudoalteromonas</taxon>
    </lineage>
</organism>
<reference evidence="1 2" key="1">
    <citation type="journal article" date="2015" name="BMC Genomics">
        <title>Genome mining reveals unlocked bioactive potential of marine Gram-negative bacteria.</title>
        <authorList>
            <person name="Machado H."/>
            <person name="Sonnenschein E.C."/>
            <person name="Melchiorsen J."/>
            <person name="Gram L."/>
        </authorList>
    </citation>
    <scope>NUCLEOTIDE SEQUENCE [LARGE SCALE GENOMIC DNA]</scope>
    <source>
        <strain evidence="1 2">S3137</strain>
    </source>
</reference>
<proteinExistence type="predicted"/>
<accession>A0A0F4PP93</accession>